<protein>
    <submittedName>
        <fullName evidence="2">Uncharacterized protein</fullName>
    </submittedName>
</protein>
<feature type="chain" id="PRO_5042934866" evidence="1">
    <location>
        <begin position="26"/>
        <end position="90"/>
    </location>
</feature>
<evidence type="ECO:0000313" key="2">
    <source>
        <dbReference type="EMBL" id="KAK7412540.1"/>
    </source>
</evidence>
<keyword evidence="1" id="KW-0732">Signal</keyword>
<name>A0AAN9T359_PSOTE</name>
<sequence length="90" mass="10251">MKETFGLEIAVLLLSLMSAFHNSYSNLILDVHQFKHSLWRQEHVKILEIGPCGNGPCEALPNWPENVETDSSFQGPLKPQRLIHLRENVS</sequence>
<accession>A0AAN9T359</accession>
<dbReference type="EMBL" id="JAYMYS010000001">
    <property type="protein sequence ID" value="KAK7412540.1"/>
    <property type="molecule type" value="Genomic_DNA"/>
</dbReference>
<proteinExistence type="predicted"/>
<reference evidence="2 3" key="1">
    <citation type="submission" date="2024-01" db="EMBL/GenBank/DDBJ databases">
        <title>The genomes of 5 underutilized Papilionoideae crops provide insights into root nodulation and disease resistanc.</title>
        <authorList>
            <person name="Jiang F."/>
        </authorList>
    </citation>
    <scope>NUCLEOTIDE SEQUENCE [LARGE SCALE GENOMIC DNA]</scope>
    <source>
        <strain evidence="2">DUOXIRENSHENG_FW03</strain>
        <tissue evidence="2">Leaves</tissue>
    </source>
</reference>
<organism evidence="2 3">
    <name type="scientific">Psophocarpus tetragonolobus</name>
    <name type="common">Winged bean</name>
    <name type="synonym">Dolichos tetragonolobus</name>
    <dbReference type="NCBI Taxonomy" id="3891"/>
    <lineage>
        <taxon>Eukaryota</taxon>
        <taxon>Viridiplantae</taxon>
        <taxon>Streptophyta</taxon>
        <taxon>Embryophyta</taxon>
        <taxon>Tracheophyta</taxon>
        <taxon>Spermatophyta</taxon>
        <taxon>Magnoliopsida</taxon>
        <taxon>eudicotyledons</taxon>
        <taxon>Gunneridae</taxon>
        <taxon>Pentapetalae</taxon>
        <taxon>rosids</taxon>
        <taxon>fabids</taxon>
        <taxon>Fabales</taxon>
        <taxon>Fabaceae</taxon>
        <taxon>Papilionoideae</taxon>
        <taxon>50 kb inversion clade</taxon>
        <taxon>NPAAA clade</taxon>
        <taxon>indigoferoid/millettioid clade</taxon>
        <taxon>Phaseoleae</taxon>
        <taxon>Psophocarpus</taxon>
    </lineage>
</organism>
<keyword evidence="3" id="KW-1185">Reference proteome</keyword>
<evidence type="ECO:0000313" key="3">
    <source>
        <dbReference type="Proteomes" id="UP001386955"/>
    </source>
</evidence>
<evidence type="ECO:0000256" key="1">
    <source>
        <dbReference type="SAM" id="SignalP"/>
    </source>
</evidence>
<feature type="signal peptide" evidence="1">
    <location>
        <begin position="1"/>
        <end position="25"/>
    </location>
</feature>
<gene>
    <name evidence="2" type="ORF">VNO78_04004</name>
</gene>
<dbReference type="Proteomes" id="UP001386955">
    <property type="component" value="Unassembled WGS sequence"/>
</dbReference>
<dbReference type="AlphaFoldDB" id="A0AAN9T359"/>
<comment type="caution">
    <text evidence="2">The sequence shown here is derived from an EMBL/GenBank/DDBJ whole genome shotgun (WGS) entry which is preliminary data.</text>
</comment>